<evidence type="ECO:0000313" key="1">
    <source>
        <dbReference type="EMBL" id="GFS47891.1"/>
    </source>
</evidence>
<evidence type="ECO:0000313" key="2">
    <source>
        <dbReference type="Proteomes" id="UP000887013"/>
    </source>
</evidence>
<accession>A0A8X6KGR9</accession>
<name>A0A8X6KGR9_NEPPI</name>
<dbReference type="AlphaFoldDB" id="A0A8X6KGR9"/>
<proteinExistence type="predicted"/>
<protein>
    <submittedName>
        <fullName evidence="1">Uncharacterized protein</fullName>
    </submittedName>
</protein>
<reference evidence="1" key="1">
    <citation type="submission" date="2020-08" db="EMBL/GenBank/DDBJ databases">
        <title>Multicomponent nature underlies the extraordinary mechanical properties of spider dragline silk.</title>
        <authorList>
            <person name="Kono N."/>
            <person name="Nakamura H."/>
            <person name="Mori M."/>
            <person name="Yoshida Y."/>
            <person name="Ohtoshi R."/>
            <person name="Malay A.D."/>
            <person name="Moran D.A.P."/>
            <person name="Tomita M."/>
            <person name="Numata K."/>
            <person name="Arakawa K."/>
        </authorList>
    </citation>
    <scope>NUCLEOTIDE SEQUENCE</scope>
</reference>
<keyword evidence="2" id="KW-1185">Reference proteome</keyword>
<organism evidence="1 2">
    <name type="scientific">Nephila pilipes</name>
    <name type="common">Giant wood spider</name>
    <name type="synonym">Nephila maculata</name>
    <dbReference type="NCBI Taxonomy" id="299642"/>
    <lineage>
        <taxon>Eukaryota</taxon>
        <taxon>Metazoa</taxon>
        <taxon>Ecdysozoa</taxon>
        <taxon>Arthropoda</taxon>
        <taxon>Chelicerata</taxon>
        <taxon>Arachnida</taxon>
        <taxon>Araneae</taxon>
        <taxon>Araneomorphae</taxon>
        <taxon>Entelegynae</taxon>
        <taxon>Araneoidea</taxon>
        <taxon>Nephilidae</taxon>
        <taxon>Nephila</taxon>
    </lineage>
</organism>
<gene>
    <name evidence="1" type="ORF">NPIL_48471</name>
</gene>
<sequence>MLEGRDNYGCGGDNGGYGGHGPPQIKWLGNGYGCRWSFIQCSGCSHSNEVDVSTPLHNFGMNRFHPISLKRSEDVMGNRTKTNIIWFETLFADAHPYLQ</sequence>
<dbReference type="Proteomes" id="UP000887013">
    <property type="component" value="Unassembled WGS sequence"/>
</dbReference>
<dbReference type="EMBL" id="BMAW01091086">
    <property type="protein sequence ID" value="GFS47891.1"/>
    <property type="molecule type" value="Genomic_DNA"/>
</dbReference>
<comment type="caution">
    <text evidence="1">The sequence shown here is derived from an EMBL/GenBank/DDBJ whole genome shotgun (WGS) entry which is preliminary data.</text>
</comment>